<protein>
    <recommendedName>
        <fullName evidence="6">BED-type domain-containing protein</fullName>
    </recommendedName>
</protein>
<keyword evidence="2 4" id="KW-0863">Zinc-finger</keyword>
<gene>
    <name evidence="7" type="ORF">BDW02DRAFT_426961</name>
</gene>
<evidence type="ECO:0000256" key="4">
    <source>
        <dbReference type="PROSITE-ProRule" id="PRU00027"/>
    </source>
</evidence>
<accession>A0A6A5KGI5</accession>
<evidence type="ECO:0000259" key="6">
    <source>
        <dbReference type="PROSITE" id="PS50808"/>
    </source>
</evidence>
<keyword evidence="1" id="KW-0479">Metal-binding</keyword>
<dbReference type="PROSITE" id="PS50808">
    <property type="entry name" value="ZF_BED"/>
    <property type="match status" value="1"/>
</dbReference>
<feature type="compositionally biased region" description="Low complexity" evidence="5">
    <location>
        <begin position="37"/>
        <end position="49"/>
    </location>
</feature>
<keyword evidence="8" id="KW-1185">Reference proteome</keyword>
<dbReference type="GO" id="GO:0008270">
    <property type="term" value="F:zinc ion binding"/>
    <property type="evidence" value="ECO:0007669"/>
    <property type="project" value="UniProtKB-KW"/>
</dbReference>
<dbReference type="GO" id="GO:0003677">
    <property type="term" value="F:DNA binding"/>
    <property type="evidence" value="ECO:0007669"/>
    <property type="project" value="InterPro"/>
</dbReference>
<keyword evidence="3" id="KW-0862">Zinc</keyword>
<sequence>MSRSQRSQLPLIAPVPSIFHSASSKRLSKARATTPISVASSSSASSGVEESSHELPIGDYSVVGEAFEVDFERVSRTEGRLVAARLGYRVRHKSQLKGNRALAPIWRYGVELTYLEDDGKRSKLWLCKLCHQSHRNNDAKIVNGTAHIARHLQNVHRVDPVLGLLPETPSQSRFSSPFEAAKVAGSSTPIAHSPWQEEALQSALVDWAILESEPSAACAAEFDDDFSKVRALSARGEEGRGKGVVAGG</sequence>
<evidence type="ECO:0000313" key="7">
    <source>
        <dbReference type="EMBL" id="KAF1832483.1"/>
    </source>
</evidence>
<evidence type="ECO:0000256" key="5">
    <source>
        <dbReference type="SAM" id="MobiDB-lite"/>
    </source>
</evidence>
<dbReference type="InterPro" id="IPR003656">
    <property type="entry name" value="Znf_BED"/>
</dbReference>
<name>A0A6A5KGI5_9PLEO</name>
<evidence type="ECO:0000256" key="1">
    <source>
        <dbReference type="ARBA" id="ARBA00022723"/>
    </source>
</evidence>
<organism evidence="7 8">
    <name type="scientific">Decorospora gaudefroyi</name>
    <dbReference type="NCBI Taxonomy" id="184978"/>
    <lineage>
        <taxon>Eukaryota</taxon>
        <taxon>Fungi</taxon>
        <taxon>Dikarya</taxon>
        <taxon>Ascomycota</taxon>
        <taxon>Pezizomycotina</taxon>
        <taxon>Dothideomycetes</taxon>
        <taxon>Pleosporomycetidae</taxon>
        <taxon>Pleosporales</taxon>
        <taxon>Pleosporineae</taxon>
        <taxon>Pleosporaceae</taxon>
        <taxon>Decorospora</taxon>
    </lineage>
</organism>
<dbReference type="EMBL" id="ML975338">
    <property type="protein sequence ID" value="KAF1832483.1"/>
    <property type="molecule type" value="Genomic_DNA"/>
</dbReference>
<dbReference type="AlphaFoldDB" id="A0A6A5KGI5"/>
<dbReference type="Proteomes" id="UP000800040">
    <property type="component" value="Unassembled WGS sequence"/>
</dbReference>
<evidence type="ECO:0000313" key="8">
    <source>
        <dbReference type="Proteomes" id="UP000800040"/>
    </source>
</evidence>
<evidence type="ECO:0000256" key="2">
    <source>
        <dbReference type="ARBA" id="ARBA00022771"/>
    </source>
</evidence>
<reference evidence="7" key="1">
    <citation type="submission" date="2020-01" db="EMBL/GenBank/DDBJ databases">
        <authorList>
            <consortium name="DOE Joint Genome Institute"/>
            <person name="Haridas S."/>
            <person name="Albert R."/>
            <person name="Binder M."/>
            <person name="Bloem J."/>
            <person name="Labutti K."/>
            <person name="Salamov A."/>
            <person name="Andreopoulos B."/>
            <person name="Baker S.E."/>
            <person name="Barry K."/>
            <person name="Bills G."/>
            <person name="Bluhm B.H."/>
            <person name="Cannon C."/>
            <person name="Castanera R."/>
            <person name="Culley D.E."/>
            <person name="Daum C."/>
            <person name="Ezra D."/>
            <person name="Gonzalez J.B."/>
            <person name="Henrissat B."/>
            <person name="Kuo A."/>
            <person name="Liang C."/>
            <person name="Lipzen A."/>
            <person name="Lutzoni F."/>
            <person name="Magnuson J."/>
            <person name="Mondo S."/>
            <person name="Nolan M."/>
            <person name="Ohm R."/>
            <person name="Pangilinan J."/>
            <person name="Park H.-J."/>
            <person name="Ramirez L."/>
            <person name="Alfaro M."/>
            <person name="Sun H."/>
            <person name="Tritt A."/>
            <person name="Yoshinaga Y."/>
            <person name="Zwiers L.-H."/>
            <person name="Turgeon B.G."/>
            <person name="Goodwin S.B."/>
            <person name="Spatafora J.W."/>
            <person name="Crous P.W."/>
            <person name="Grigoriev I.V."/>
        </authorList>
    </citation>
    <scope>NUCLEOTIDE SEQUENCE</scope>
    <source>
        <strain evidence="7">P77</strain>
    </source>
</reference>
<evidence type="ECO:0000256" key="3">
    <source>
        <dbReference type="ARBA" id="ARBA00022833"/>
    </source>
</evidence>
<feature type="region of interest" description="Disordered" evidence="5">
    <location>
        <begin position="30"/>
        <end position="52"/>
    </location>
</feature>
<feature type="domain" description="BED-type" evidence="6">
    <location>
        <begin position="100"/>
        <end position="156"/>
    </location>
</feature>
<dbReference type="OrthoDB" id="3787432at2759"/>
<proteinExistence type="predicted"/>